<comment type="caution">
    <text evidence="4">The sequence shown here is derived from an EMBL/GenBank/DDBJ whole genome shotgun (WGS) entry which is preliminary data.</text>
</comment>
<name>A0A7W6W9G8_9PROT</name>
<evidence type="ECO:0000313" key="4">
    <source>
        <dbReference type="EMBL" id="MBB4265442.1"/>
    </source>
</evidence>
<gene>
    <name evidence="4" type="ORF">GGD89_001061</name>
</gene>
<organism evidence="4 5">
    <name type="scientific">Roseospira visakhapatnamensis</name>
    <dbReference type="NCBI Taxonomy" id="390880"/>
    <lineage>
        <taxon>Bacteria</taxon>
        <taxon>Pseudomonadati</taxon>
        <taxon>Pseudomonadota</taxon>
        <taxon>Alphaproteobacteria</taxon>
        <taxon>Rhodospirillales</taxon>
        <taxon>Rhodospirillaceae</taxon>
        <taxon>Roseospira</taxon>
    </lineage>
</organism>
<protein>
    <submittedName>
        <fullName evidence="4">DNA-binding response OmpR family regulator</fullName>
    </submittedName>
</protein>
<dbReference type="Pfam" id="PF00486">
    <property type="entry name" value="Trans_reg_C"/>
    <property type="match status" value="1"/>
</dbReference>
<feature type="domain" description="OmpR/PhoB-type" evidence="3">
    <location>
        <begin position="168"/>
        <end position="269"/>
    </location>
</feature>
<dbReference type="AlphaFoldDB" id="A0A7W6W9G8"/>
<dbReference type="CDD" id="cd00383">
    <property type="entry name" value="trans_reg_C"/>
    <property type="match status" value="1"/>
</dbReference>
<dbReference type="GO" id="GO:0006355">
    <property type="term" value="P:regulation of DNA-templated transcription"/>
    <property type="evidence" value="ECO:0007669"/>
    <property type="project" value="InterPro"/>
</dbReference>
<dbReference type="GO" id="GO:0003677">
    <property type="term" value="F:DNA binding"/>
    <property type="evidence" value="ECO:0007669"/>
    <property type="project" value="UniProtKB-UniRule"/>
</dbReference>
<dbReference type="InterPro" id="IPR036388">
    <property type="entry name" value="WH-like_DNA-bd_sf"/>
</dbReference>
<evidence type="ECO:0000259" key="3">
    <source>
        <dbReference type="PROSITE" id="PS51755"/>
    </source>
</evidence>
<proteinExistence type="predicted"/>
<keyword evidence="5" id="KW-1185">Reference proteome</keyword>
<dbReference type="Gene3D" id="1.10.10.10">
    <property type="entry name" value="Winged helix-like DNA-binding domain superfamily/Winged helix DNA-binding domain"/>
    <property type="match status" value="1"/>
</dbReference>
<dbReference type="PROSITE" id="PS51755">
    <property type="entry name" value="OMPR_PHOB"/>
    <property type="match status" value="1"/>
</dbReference>
<dbReference type="InterPro" id="IPR016032">
    <property type="entry name" value="Sig_transdc_resp-reg_C-effctor"/>
</dbReference>
<dbReference type="GO" id="GO:0000160">
    <property type="term" value="P:phosphorelay signal transduction system"/>
    <property type="evidence" value="ECO:0007669"/>
    <property type="project" value="InterPro"/>
</dbReference>
<feature type="DNA-binding region" description="OmpR/PhoB-type" evidence="2">
    <location>
        <begin position="168"/>
        <end position="269"/>
    </location>
</feature>
<dbReference type="InterPro" id="IPR001867">
    <property type="entry name" value="OmpR/PhoB-type_DNA-bd"/>
</dbReference>
<dbReference type="EMBL" id="JACIGK010000006">
    <property type="protein sequence ID" value="MBB4265442.1"/>
    <property type="molecule type" value="Genomic_DNA"/>
</dbReference>
<evidence type="ECO:0000256" key="2">
    <source>
        <dbReference type="PROSITE-ProRule" id="PRU01091"/>
    </source>
</evidence>
<dbReference type="RefSeq" id="WP_184043065.1">
    <property type="nucleotide sequence ID" value="NZ_JACIGK010000006.1"/>
</dbReference>
<evidence type="ECO:0000256" key="1">
    <source>
        <dbReference type="ARBA" id="ARBA00023125"/>
    </source>
</evidence>
<evidence type="ECO:0000313" key="5">
    <source>
        <dbReference type="Proteomes" id="UP000554286"/>
    </source>
</evidence>
<dbReference type="SUPFAM" id="SSF46894">
    <property type="entry name" value="C-terminal effector domain of the bipartite response regulators"/>
    <property type="match status" value="1"/>
</dbReference>
<reference evidence="4 5" key="1">
    <citation type="submission" date="2020-08" db="EMBL/GenBank/DDBJ databases">
        <title>Genome sequencing of Purple Non-Sulfur Bacteria from various extreme environments.</title>
        <authorList>
            <person name="Mayer M."/>
        </authorList>
    </citation>
    <scope>NUCLEOTIDE SEQUENCE [LARGE SCALE GENOMIC DNA]</scope>
    <source>
        <strain evidence="4 5">JA131</strain>
    </source>
</reference>
<sequence>MSQPFTPSAPVASPETGPRLLLIDADEAPRHALAGHLASHLRLVPAVVEGDGGGLSAPIAPVVVTESGSVPEALAALAGCPSGDGWDVVLLGAPNAGAARRAVRALRVAGLDPPVIAMIPPDGPGEDADTVAWPAGVTRTARPARLSTLVALLRAALAPPVDGTAAPADGFDLGPYACAPRARTLTDRHTGAVLALTEKEAAILACLWGADGPVSRDDLLARVWGYGDSIDTHTLETHIHRLRRKIEPDPRQPALLITDTDGGGYRLAVSPS</sequence>
<keyword evidence="1 2" id="KW-0238">DNA-binding</keyword>
<accession>A0A7W6W9G8</accession>
<dbReference type="SMART" id="SM00862">
    <property type="entry name" value="Trans_reg_C"/>
    <property type="match status" value="1"/>
</dbReference>
<dbReference type="Proteomes" id="UP000554286">
    <property type="component" value="Unassembled WGS sequence"/>
</dbReference>